<sequence>MICDQNYCDASSQNCSDGWEVCLWWRDVRMHPGTLPVCDPICQML</sequence>
<evidence type="ECO:0000313" key="1">
    <source>
        <dbReference type="EMBL" id="JAH23953.1"/>
    </source>
</evidence>
<dbReference type="AlphaFoldDB" id="A0A0E9R6I1"/>
<name>A0A0E9R6I1_ANGAN</name>
<reference evidence="1" key="1">
    <citation type="submission" date="2014-11" db="EMBL/GenBank/DDBJ databases">
        <authorList>
            <person name="Amaro Gonzalez C."/>
        </authorList>
    </citation>
    <scope>NUCLEOTIDE SEQUENCE</scope>
</reference>
<dbReference type="EMBL" id="GBXM01084624">
    <property type="protein sequence ID" value="JAH23953.1"/>
    <property type="molecule type" value="Transcribed_RNA"/>
</dbReference>
<protein>
    <submittedName>
        <fullName evidence="1">Uncharacterized protein</fullName>
    </submittedName>
</protein>
<reference evidence="1" key="2">
    <citation type="journal article" date="2015" name="Fish Shellfish Immunol.">
        <title>Early steps in the European eel (Anguilla anguilla)-Vibrio vulnificus interaction in the gills: Role of the RtxA13 toxin.</title>
        <authorList>
            <person name="Callol A."/>
            <person name="Pajuelo D."/>
            <person name="Ebbesson L."/>
            <person name="Teles M."/>
            <person name="MacKenzie S."/>
            <person name="Amaro C."/>
        </authorList>
    </citation>
    <scope>NUCLEOTIDE SEQUENCE</scope>
</reference>
<proteinExistence type="predicted"/>
<dbReference type="EMBL" id="GBXM01080118">
    <property type="protein sequence ID" value="JAH28459.1"/>
    <property type="molecule type" value="Transcribed_RNA"/>
</dbReference>
<organism evidence="1">
    <name type="scientific">Anguilla anguilla</name>
    <name type="common">European freshwater eel</name>
    <name type="synonym">Muraena anguilla</name>
    <dbReference type="NCBI Taxonomy" id="7936"/>
    <lineage>
        <taxon>Eukaryota</taxon>
        <taxon>Metazoa</taxon>
        <taxon>Chordata</taxon>
        <taxon>Craniata</taxon>
        <taxon>Vertebrata</taxon>
        <taxon>Euteleostomi</taxon>
        <taxon>Actinopterygii</taxon>
        <taxon>Neopterygii</taxon>
        <taxon>Teleostei</taxon>
        <taxon>Anguilliformes</taxon>
        <taxon>Anguillidae</taxon>
        <taxon>Anguilla</taxon>
    </lineage>
</organism>
<accession>A0A0E9R6I1</accession>